<gene>
    <name evidence="2" type="ORF">POCTA_138.1.T0540201</name>
</gene>
<dbReference type="EMBL" id="CAJJDP010000054">
    <property type="protein sequence ID" value="CAD8169912.1"/>
    <property type="molecule type" value="Genomic_DNA"/>
</dbReference>
<dbReference type="Proteomes" id="UP000683925">
    <property type="component" value="Unassembled WGS sequence"/>
</dbReference>
<evidence type="ECO:0000256" key="1">
    <source>
        <dbReference type="SAM" id="MobiDB-lite"/>
    </source>
</evidence>
<proteinExistence type="predicted"/>
<name>A0A8S1V1X4_PAROT</name>
<organism evidence="2 3">
    <name type="scientific">Paramecium octaurelia</name>
    <dbReference type="NCBI Taxonomy" id="43137"/>
    <lineage>
        <taxon>Eukaryota</taxon>
        <taxon>Sar</taxon>
        <taxon>Alveolata</taxon>
        <taxon>Ciliophora</taxon>
        <taxon>Intramacronucleata</taxon>
        <taxon>Oligohymenophorea</taxon>
        <taxon>Peniculida</taxon>
        <taxon>Parameciidae</taxon>
        <taxon>Paramecium</taxon>
    </lineage>
</organism>
<protein>
    <submittedName>
        <fullName evidence="2">Uncharacterized protein</fullName>
    </submittedName>
</protein>
<feature type="compositionally biased region" description="Basic residues" evidence="1">
    <location>
        <begin position="157"/>
        <end position="169"/>
    </location>
</feature>
<dbReference type="OMA" id="CIGFNLF"/>
<evidence type="ECO:0000313" key="3">
    <source>
        <dbReference type="Proteomes" id="UP000683925"/>
    </source>
</evidence>
<evidence type="ECO:0000313" key="2">
    <source>
        <dbReference type="EMBL" id="CAD8169912.1"/>
    </source>
</evidence>
<reference evidence="2" key="1">
    <citation type="submission" date="2021-01" db="EMBL/GenBank/DDBJ databases">
        <authorList>
            <consortium name="Genoscope - CEA"/>
            <person name="William W."/>
        </authorList>
    </citation>
    <scope>NUCLEOTIDE SEQUENCE</scope>
</reference>
<comment type="caution">
    <text evidence="2">The sequence shown here is derived from an EMBL/GenBank/DDBJ whole genome shotgun (WGS) entry which is preliminary data.</text>
</comment>
<feature type="region of interest" description="Disordered" evidence="1">
    <location>
        <begin position="113"/>
        <end position="169"/>
    </location>
</feature>
<keyword evidence="3" id="KW-1185">Reference proteome</keyword>
<dbReference type="OrthoDB" id="10320998at2759"/>
<dbReference type="AlphaFoldDB" id="A0A8S1V1X4"/>
<sequence>MKDDQVCNGFNLFFEQKILDTGTGKSKQKLEQAEQIVEQWNKLNAEEKIYWQQKEKELKSEINSKINSKQKQCQTQEQKDIEDIQNDIQLMKFEEAKLNYKKRIQEKLHQFEGKIEDNSKVQKIKNPQNSKKNAQRRKPKDGDENFEEEINKERKFNVRKSKRNGKRRM</sequence>
<accession>A0A8S1V1X4</accession>